<accession>F8MH93</accession>
<dbReference type="Proteomes" id="UP000008065">
    <property type="component" value="Unassembled WGS sequence"/>
</dbReference>
<dbReference type="VEuPathDB" id="FungiDB:NEUTE1DRAFT_40440"/>
<keyword evidence="2" id="KW-1185">Reference proteome</keyword>
<gene>
    <name evidence="1" type="ORF">NEUTE1DRAFT_40440</name>
</gene>
<organism evidence="1 2">
    <name type="scientific">Neurospora tetrasperma (strain FGSC 2508 / ATCC MYA-4615 / P0657)</name>
    <dbReference type="NCBI Taxonomy" id="510951"/>
    <lineage>
        <taxon>Eukaryota</taxon>
        <taxon>Fungi</taxon>
        <taxon>Dikarya</taxon>
        <taxon>Ascomycota</taxon>
        <taxon>Pezizomycotina</taxon>
        <taxon>Sordariomycetes</taxon>
        <taxon>Sordariomycetidae</taxon>
        <taxon>Sordariales</taxon>
        <taxon>Sordariaceae</taxon>
        <taxon>Neurospora</taxon>
    </lineage>
</organism>
<dbReference type="KEGG" id="nte:NEUTE1DRAFT40440"/>
<dbReference type="AlphaFoldDB" id="F8MH93"/>
<dbReference type="GeneID" id="20827749"/>
<protein>
    <submittedName>
        <fullName evidence="1">Uncharacterized protein</fullName>
    </submittedName>
</protein>
<dbReference type="RefSeq" id="XP_009848854.1">
    <property type="nucleotide sequence ID" value="XM_009850552.1"/>
</dbReference>
<dbReference type="HOGENOM" id="CLU_158117_0_0_1"/>
<dbReference type="EMBL" id="GL891303">
    <property type="protein sequence ID" value="EGO58758.1"/>
    <property type="molecule type" value="Genomic_DNA"/>
</dbReference>
<evidence type="ECO:0000313" key="1">
    <source>
        <dbReference type="EMBL" id="EGO58758.1"/>
    </source>
</evidence>
<feature type="non-terminal residue" evidence="1">
    <location>
        <position position="1"/>
    </location>
</feature>
<name>F8MH93_NEUT8</name>
<reference evidence="2" key="1">
    <citation type="journal article" date="2011" name="Genetics">
        <title>Massive changes in genome architecture accompany the transition to self-fertility in the filamentous fungus Neurospora tetrasperma.</title>
        <authorList>
            <person name="Ellison C.E."/>
            <person name="Stajich J.E."/>
            <person name="Jacobson D.J."/>
            <person name="Natvig D.O."/>
            <person name="Lapidus A."/>
            <person name="Foster B."/>
            <person name="Aerts A."/>
            <person name="Riley R."/>
            <person name="Lindquist E.A."/>
            <person name="Grigoriev I.V."/>
            <person name="Taylor J.W."/>
        </authorList>
    </citation>
    <scope>NUCLEOTIDE SEQUENCE [LARGE SCALE GENOMIC DNA]</scope>
    <source>
        <strain evidence="2">FGSC 2508 / P0657</strain>
    </source>
</reference>
<evidence type="ECO:0000313" key="2">
    <source>
        <dbReference type="Proteomes" id="UP000008065"/>
    </source>
</evidence>
<proteinExistence type="predicted"/>
<sequence>VYITSPYLFIKTVRDNTVNNNLKVNTLQKNLYQLFISGIKDLVVKPADNIILNKYLTYVDRCTETCWFKIIDDLGGYNSNFNKYILRVEFNSKLPNIKAIETINFIK</sequence>